<dbReference type="PANTHER" id="PTHR46954:SF1">
    <property type="entry name" value="C2H2-TYPE DOMAIN-CONTAINING PROTEIN"/>
    <property type="match status" value="1"/>
</dbReference>
<proteinExistence type="predicted"/>
<evidence type="ECO:0000313" key="3">
    <source>
        <dbReference type="RefSeq" id="XP_065653264.1"/>
    </source>
</evidence>
<keyword evidence="2" id="KW-1185">Reference proteome</keyword>
<dbReference type="RefSeq" id="XP_065653264.1">
    <property type="nucleotide sequence ID" value="XM_065797192.1"/>
</dbReference>
<evidence type="ECO:0000313" key="2">
    <source>
        <dbReference type="Proteomes" id="UP001652625"/>
    </source>
</evidence>
<sequence length="507" mass="56412">MVLKQKGSLMSFWAHQTTKQSVSSHASSSSLEFQHFSDQFNEPIDVVDTTSDASRHDILSTEQIETKKAKTHVQDKIKAEIIVLNQEIVAMKSRKRSGLWTIAKEETIKKKKARVQELTSNLNRLIGNMKSKQRSMAEKKTVMNQVFANHPEVKKALKVRDGIGRPTIEVEQSEILCVIIQLPEHGSAAHEKRQSEVYRSLKSLDELGAELEKRGYNLSRSALYTRLLPKRSDSLEGKRHVHTVPVKLMRAQTDLHSSHVDGPFCTATIKNVEEVCSFLGPKDVCFISQDDKARIPIGITAANKQAPILMHMEYRVSLPDHDWVIAAKHKLIPSVYAGIAIKPDGLGKSDAVSCSGPTYVAIRSGKHSSSTAYAHGLDFERLLTLLEFDSITKDPLTKLVKPVVVFSVDGGPDENPRYAKVIETAIHHFLTNDLDALFIMINAPGRSAFNRAERRMAPLSKELAGLILPHDHYGPHLDSEGEVVVLQVIFAGKGITSHMAPKSCQKY</sequence>
<name>A0ABM4BVN1_HYDVU</name>
<dbReference type="PANTHER" id="PTHR46954">
    <property type="entry name" value="C2H2-TYPE DOMAIN-CONTAINING PROTEIN"/>
    <property type="match status" value="1"/>
</dbReference>
<feature type="coiled-coil region" evidence="1">
    <location>
        <begin position="108"/>
        <end position="135"/>
    </location>
</feature>
<dbReference type="Proteomes" id="UP001652625">
    <property type="component" value="Chromosome 05"/>
</dbReference>
<reference evidence="3" key="1">
    <citation type="submission" date="2025-08" db="UniProtKB">
        <authorList>
            <consortium name="RefSeq"/>
        </authorList>
    </citation>
    <scope>IDENTIFICATION</scope>
</reference>
<organism evidence="2 3">
    <name type="scientific">Hydra vulgaris</name>
    <name type="common">Hydra</name>
    <name type="synonym">Hydra attenuata</name>
    <dbReference type="NCBI Taxonomy" id="6087"/>
    <lineage>
        <taxon>Eukaryota</taxon>
        <taxon>Metazoa</taxon>
        <taxon>Cnidaria</taxon>
        <taxon>Hydrozoa</taxon>
        <taxon>Hydroidolina</taxon>
        <taxon>Anthoathecata</taxon>
        <taxon>Aplanulata</taxon>
        <taxon>Hydridae</taxon>
        <taxon>Hydra</taxon>
    </lineage>
</organism>
<evidence type="ECO:0000256" key="1">
    <source>
        <dbReference type="SAM" id="Coils"/>
    </source>
</evidence>
<accession>A0ABM4BVN1</accession>
<protein>
    <submittedName>
        <fullName evidence="3">Uncharacterized protein LOC136080480</fullName>
    </submittedName>
</protein>
<gene>
    <name evidence="3" type="primary">LOC136080480</name>
</gene>
<dbReference type="GeneID" id="136080480"/>
<keyword evidence="1" id="KW-0175">Coiled coil</keyword>